<keyword evidence="1" id="KW-0732">Signal</keyword>
<gene>
    <name evidence="3" type="ORF">N0V93_002735</name>
</gene>
<feature type="chain" id="PRO_5040929930" description="Glycoside hydrolase 131 catalytic N-terminal domain-containing protein" evidence="1">
    <location>
        <begin position="21"/>
        <end position="280"/>
    </location>
</feature>
<dbReference type="InterPro" id="IPR041524">
    <property type="entry name" value="GH131_N"/>
</dbReference>
<feature type="domain" description="Glycoside hydrolase 131 catalytic N-terminal" evidence="2">
    <location>
        <begin position="23"/>
        <end position="273"/>
    </location>
</feature>
<evidence type="ECO:0000313" key="4">
    <source>
        <dbReference type="Proteomes" id="UP001140453"/>
    </source>
</evidence>
<organism evidence="3 4">
    <name type="scientific">Gnomoniopsis smithogilvyi</name>
    <dbReference type="NCBI Taxonomy" id="1191159"/>
    <lineage>
        <taxon>Eukaryota</taxon>
        <taxon>Fungi</taxon>
        <taxon>Dikarya</taxon>
        <taxon>Ascomycota</taxon>
        <taxon>Pezizomycotina</taxon>
        <taxon>Sordariomycetes</taxon>
        <taxon>Sordariomycetidae</taxon>
        <taxon>Diaporthales</taxon>
        <taxon>Gnomoniaceae</taxon>
        <taxon>Gnomoniopsis</taxon>
    </lineage>
</organism>
<keyword evidence="4" id="KW-1185">Reference proteome</keyword>
<protein>
    <recommendedName>
        <fullName evidence="2">Glycoside hydrolase 131 catalytic N-terminal domain-containing protein</fullName>
    </recommendedName>
</protein>
<evidence type="ECO:0000256" key="1">
    <source>
        <dbReference type="SAM" id="SignalP"/>
    </source>
</evidence>
<dbReference type="Gene3D" id="2.60.120.1160">
    <property type="match status" value="1"/>
</dbReference>
<dbReference type="Proteomes" id="UP001140453">
    <property type="component" value="Unassembled WGS sequence"/>
</dbReference>
<feature type="signal peptide" evidence="1">
    <location>
        <begin position="1"/>
        <end position="20"/>
    </location>
</feature>
<dbReference type="EMBL" id="JAPEVB010000002">
    <property type="protein sequence ID" value="KAJ4393523.1"/>
    <property type="molecule type" value="Genomic_DNA"/>
</dbReference>
<reference evidence="3" key="1">
    <citation type="submission" date="2022-10" db="EMBL/GenBank/DDBJ databases">
        <title>Tapping the CABI collections for fungal endophytes: first genome assemblies for Collariella, Neodidymelliopsis, Ascochyta clinopodiicola, Didymella pomorum, Didymosphaeria variabile, Neocosmospora piperis and Neocucurbitaria cava.</title>
        <authorList>
            <person name="Hill R."/>
        </authorList>
    </citation>
    <scope>NUCLEOTIDE SEQUENCE</scope>
    <source>
        <strain evidence="3">IMI 355082</strain>
    </source>
</reference>
<dbReference type="Pfam" id="PF18271">
    <property type="entry name" value="GH131_N"/>
    <property type="match status" value="1"/>
</dbReference>
<comment type="caution">
    <text evidence="3">The sequence shown here is derived from an EMBL/GenBank/DDBJ whole genome shotgun (WGS) entry which is preliminary data.</text>
</comment>
<sequence>MFAQSVVLIVPLYFASLAATQTIQFDGRVPGNTKLTDFDSANDLFGSDSVLGEGLKFSDLLLLPDVAASLFDDNTVPIEVTISDDSIFNGQTGFRRAELNPASNDGTDPSTQGVKTVHFSLMKDSTRSLNLSHEYQLFFLESNDFSTNQVVLKTGTILGQATADPDTLMFFGNVNDGNLLFSTAFTEDVFHNFGVTLDFDQNTAQVFHSTGSDDLKAVTDVLDNDNSGQGLFHFGLLKKGVNGGADITKDAEQPAGINEGIIFGGIFEEDSSKSKATLAP</sequence>
<proteinExistence type="predicted"/>
<accession>A0A9W9CZC2</accession>
<evidence type="ECO:0000259" key="2">
    <source>
        <dbReference type="Pfam" id="PF18271"/>
    </source>
</evidence>
<dbReference type="OrthoDB" id="5283326at2759"/>
<dbReference type="PANTHER" id="PTHR34612:SF2">
    <property type="entry name" value="GLYCOSIDE HYDROLASE 131 CATALYTIC N-TERMINAL DOMAIN-CONTAINING PROTEIN"/>
    <property type="match status" value="1"/>
</dbReference>
<dbReference type="AlphaFoldDB" id="A0A9W9CZC2"/>
<evidence type="ECO:0000313" key="3">
    <source>
        <dbReference type="EMBL" id="KAJ4393523.1"/>
    </source>
</evidence>
<dbReference type="PANTHER" id="PTHR34612">
    <property type="entry name" value="GH131_N DOMAIN-CONTAINING PROTEIN"/>
    <property type="match status" value="1"/>
</dbReference>
<name>A0A9W9CZC2_9PEZI</name>